<protein>
    <submittedName>
        <fullName evidence="1">Uncharacterized protein</fullName>
    </submittedName>
</protein>
<reference evidence="1" key="1">
    <citation type="submission" date="2022-08" db="EMBL/GenBank/DDBJ databases">
        <title>Draft genome sequencing of Roseisolibacter agri AW1220.</title>
        <authorList>
            <person name="Tobiishi Y."/>
            <person name="Tonouchi A."/>
        </authorList>
    </citation>
    <scope>NUCLEOTIDE SEQUENCE</scope>
    <source>
        <strain evidence="1">AW1220</strain>
    </source>
</reference>
<dbReference type="AlphaFoldDB" id="A0AA37Q8M7"/>
<name>A0AA37Q8M7_9BACT</name>
<dbReference type="Pfam" id="PF22531">
    <property type="entry name" value="DUF7002"/>
    <property type="match status" value="1"/>
</dbReference>
<comment type="caution">
    <text evidence="1">The sequence shown here is derived from an EMBL/GenBank/DDBJ whole genome shotgun (WGS) entry which is preliminary data.</text>
</comment>
<dbReference type="EMBL" id="BRXS01000008">
    <property type="protein sequence ID" value="GLC28299.1"/>
    <property type="molecule type" value="Genomic_DNA"/>
</dbReference>
<organism evidence="1 2">
    <name type="scientific">Roseisolibacter agri</name>
    <dbReference type="NCBI Taxonomy" id="2014610"/>
    <lineage>
        <taxon>Bacteria</taxon>
        <taxon>Pseudomonadati</taxon>
        <taxon>Gemmatimonadota</taxon>
        <taxon>Gemmatimonadia</taxon>
        <taxon>Gemmatimonadales</taxon>
        <taxon>Gemmatimonadaceae</taxon>
        <taxon>Roseisolibacter</taxon>
    </lineage>
</organism>
<accession>A0AA37Q8M7</accession>
<dbReference type="InterPro" id="IPR054271">
    <property type="entry name" value="DUF7002"/>
</dbReference>
<proteinExistence type="predicted"/>
<sequence length="210" mass="23304">MPFDLTTFGRLRPYLYHLTAAENLPRIRRTRVLESAAALARRAGRAELLRERRRDHVPVLVDGEPVVLRDQAPLHRGNMALDDGWTFAEFVEHLNARVFFWPGTAQGPIAYGQRHFGRYEAEHPAILRVPFAALVAANPGWDVRFCRFNSGSPRWTMGRAAPRGAATFVPADGAAFGAAQVVEVTVCDQVVLPDETAVGERLAGPWRPLA</sequence>
<dbReference type="RefSeq" id="WP_284352696.1">
    <property type="nucleotide sequence ID" value="NZ_BRXS01000008.1"/>
</dbReference>
<dbReference type="Proteomes" id="UP001161325">
    <property type="component" value="Unassembled WGS sequence"/>
</dbReference>
<evidence type="ECO:0000313" key="1">
    <source>
        <dbReference type="EMBL" id="GLC28299.1"/>
    </source>
</evidence>
<gene>
    <name evidence="1" type="ORF">rosag_48120</name>
</gene>
<evidence type="ECO:0000313" key="2">
    <source>
        <dbReference type="Proteomes" id="UP001161325"/>
    </source>
</evidence>
<keyword evidence="2" id="KW-1185">Reference proteome</keyword>